<dbReference type="AlphaFoldDB" id="A0A383DG12"/>
<protein>
    <submittedName>
        <fullName evidence="1">Uncharacterized protein</fullName>
    </submittedName>
</protein>
<evidence type="ECO:0000313" key="1">
    <source>
        <dbReference type="EMBL" id="SVE43249.1"/>
    </source>
</evidence>
<accession>A0A383DG12</accession>
<proteinExistence type="predicted"/>
<sequence length="236" mass="25016">GFMYHKVEPEDLPVFTETVGGVTTRYEYDGILQTLTPLVDGYEQDHGAAVPSVTDPVGAGWTEEASGVTFSGGGNQYSIYQQPGGDLYAFSVYVQDQGTANETTHYTIAYKVDEEEQPDTANQLTSGNFDLTNYTQVSGGLGYLGVQDFAGTDAITVDVYYDENAVVGATPDVSATKTITVIEVNDPPTVSAAVDLGNVDEDTPVKIYASDLIANTTDEQTVTVVGNPSLVHSGQG</sequence>
<feature type="non-terminal residue" evidence="1">
    <location>
        <position position="236"/>
    </location>
</feature>
<dbReference type="EMBL" id="UINC01216903">
    <property type="protein sequence ID" value="SVE43249.1"/>
    <property type="molecule type" value="Genomic_DNA"/>
</dbReference>
<reference evidence="1" key="1">
    <citation type="submission" date="2018-05" db="EMBL/GenBank/DDBJ databases">
        <authorList>
            <person name="Lanie J.A."/>
            <person name="Ng W.-L."/>
            <person name="Kazmierczak K.M."/>
            <person name="Andrzejewski T.M."/>
            <person name="Davidsen T.M."/>
            <person name="Wayne K.J."/>
            <person name="Tettelin H."/>
            <person name="Glass J.I."/>
            <person name="Rusch D."/>
            <person name="Podicherti R."/>
            <person name="Tsui H.-C.T."/>
            <person name="Winkler M.E."/>
        </authorList>
    </citation>
    <scope>NUCLEOTIDE SEQUENCE</scope>
</reference>
<name>A0A383DG12_9ZZZZ</name>
<feature type="non-terminal residue" evidence="1">
    <location>
        <position position="1"/>
    </location>
</feature>
<gene>
    <name evidence="1" type="ORF">METZ01_LOCUS496103</name>
</gene>
<organism evidence="1">
    <name type="scientific">marine metagenome</name>
    <dbReference type="NCBI Taxonomy" id="408172"/>
    <lineage>
        <taxon>unclassified sequences</taxon>
        <taxon>metagenomes</taxon>
        <taxon>ecological metagenomes</taxon>
    </lineage>
</organism>